<feature type="region of interest" description="Disordered" evidence="1">
    <location>
        <begin position="278"/>
        <end position="441"/>
    </location>
</feature>
<reference evidence="2 3" key="2">
    <citation type="journal article" date="2008" name="Nature">
        <title>The Phaeodactylum genome reveals the evolutionary history of diatom genomes.</title>
        <authorList>
            <person name="Bowler C."/>
            <person name="Allen A.E."/>
            <person name="Badger J.H."/>
            <person name="Grimwood J."/>
            <person name="Jabbari K."/>
            <person name="Kuo A."/>
            <person name="Maheswari U."/>
            <person name="Martens C."/>
            <person name="Maumus F."/>
            <person name="Otillar R.P."/>
            <person name="Rayko E."/>
            <person name="Salamov A."/>
            <person name="Vandepoele K."/>
            <person name="Beszteri B."/>
            <person name="Gruber A."/>
            <person name="Heijde M."/>
            <person name="Katinka M."/>
            <person name="Mock T."/>
            <person name="Valentin K."/>
            <person name="Verret F."/>
            <person name="Berges J.A."/>
            <person name="Brownlee C."/>
            <person name="Cadoret J.P."/>
            <person name="Chiovitti A."/>
            <person name="Choi C.J."/>
            <person name="Coesel S."/>
            <person name="De Martino A."/>
            <person name="Detter J.C."/>
            <person name="Durkin C."/>
            <person name="Falciatore A."/>
            <person name="Fournet J."/>
            <person name="Haruta M."/>
            <person name="Huysman M.J."/>
            <person name="Jenkins B.D."/>
            <person name="Jiroutova K."/>
            <person name="Jorgensen R.E."/>
            <person name="Joubert Y."/>
            <person name="Kaplan A."/>
            <person name="Kroger N."/>
            <person name="Kroth P.G."/>
            <person name="La Roche J."/>
            <person name="Lindquist E."/>
            <person name="Lommer M."/>
            <person name="Martin-Jezequel V."/>
            <person name="Lopez P.J."/>
            <person name="Lucas S."/>
            <person name="Mangogna M."/>
            <person name="McGinnis K."/>
            <person name="Medlin L.K."/>
            <person name="Montsant A."/>
            <person name="Oudot-Le Secq M.P."/>
            <person name="Napoli C."/>
            <person name="Obornik M."/>
            <person name="Parker M.S."/>
            <person name="Petit J.L."/>
            <person name="Porcel B.M."/>
            <person name="Poulsen N."/>
            <person name="Robison M."/>
            <person name="Rychlewski L."/>
            <person name="Rynearson T.A."/>
            <person name="Schmutz J."/>
            <person name="Shapiro H."/>
            <person name="Siaut M."/>
            <person name="Stanley M."/>
            <person name="Sussman M.R."/>
            <person name="Taylor A.R."/>
            <person name="Vardi A."/>
            <person name="von Dassow P."/>
            <person name="Vyverman W."/>
            <person name="Willis A."/>
            <person name="Wyrwicz L.S."/>
            <person name="Rokhsar D.S."/>
            <person name="Weissenbach J."/>
            <person name="Armbrust E.V."/>
            <person name="Green B.R."/>
            <person name="Van de Peer Y."/>
            <person name="Grigoriev I.V."/>
        </authorList>
    </citation>
    <scope>NUCLEOTIDE SEQUENCE [LARGE SCALE GENOMIC DNA]</scope>
    <source>
        <strain evidence="2 3">CCMP1335</strain>
    </source>
</reference>
<reference evidence="2 3" key="1">
    <citation type="journal article" date="2004" name="Science">
        <title>The genome of the diatom Thalassiosira pseudonana: ecology, evolution, and metabolism.</title>
        <authorList>
            <person name="Armbrust E.V."/>
            <person name="Berges J.A."/>
            <person name="Bowler C."/>
            <person name="Green B.R."/>
            <person name="Martinez D."/>
            <person name="Putnam N.H."/>
            <person name="Zhou S."/>
            <person name="Allen A.E."/>
            <person name="Apt K.E."/>
            <person name="Bechner M."/>
            <person name="Brzezinski M.A."/>
            <person name="Chaal B.K."/>
            <person name="Chiovitti A."/>
            <person name="Davis A.K."/>
            <person name="Demarest M.S."/>
            <person name="Detter J.C."/>
            <person name="Glavina T."/>
            <person name="Goodstein D."/>
            <person name="Hadi M.Z."/>
            <person name="Hellsten U."/>
            <person name="Hildebrand M."/>
            <person name="Jenkins B.D."/>
            <person name="Jurka J."/>
            <person name="Kapitonov V.V."/>
            <person name="Kroger N."/>
            <person name="Lau W.W."/>
            <person name="Lane T.W."/>
            <person name="Larimer F.W."/>
            <person name="Lippmeier J.C."/>
            <person name="Lucas S."/>
            <person name="Medina M."/>
            <person name="Montsant A."/>
            <person name="Obornik M."/>
            <person name="Parker M.S."/>
            <person name="Palenik B."/>
            <person name="Pazour G.J."/>
            <person name="Richardson P.M."/>
            <person name="Rynearson T.A."/>
            <person name="Saito M.A."/>
            <person name="Schwartz D.C."/>
            <person name="Thamatrakoln K."/>
            <person name="Valentin K."/>
            <person name="Vardi A."/>
            <person name="Wilkerson F.P."/>
            <person name="Rokhsar D.S."/>
        </authorList>
    </citation>
    <scope>NUCLEOTIDE SEQUENCE [LARGE SCALE GENOMIC DNA]</scope>
    <source>
        <strain evidence="2 3">CCMP1335</strain>
    </source>
</reference>
<evidence type="ECO:0000256" key="1">
    <source>
        <dbReference type="SAM" id="MobiDB-lite"/>
    </source>
</evidence>
<feature type="region of interest" description="Disordered" evidence="1">
    <location>
        <begin position="574"/>
        <end position="615"/>
    </location>
</feature>
<feature type="compositionally biased region" description="Low complexity" evidence="1">
    <location>
        <begin position="132"/>
        <end position="162"/>
    </location>
</feature>
<dbReference type="Proteomes" id="UP000001449">
    <property type="component" value="Chromosome 4"/>
</dbReference>
<feature type="compositionally biased region" description="Low complexity" evidence="1">
    <location>
        <begin position="193"/>
        <end position="203"/>
    </location>
</feature>
<protein>
    <submittedName>
        <fullName evidence="2">Uncharacterized protein</fullName>
    </submittedName>
</protein>
<feature type="region of interest" description="Disordered" evidence="1">
    <location>
        <begin position="1376"/>
        <end position="1396"/>
    </location>
</feature>
<dbReference type="KEGG" id="tps:THAPSDRAFT_4261"/>
<dbReference type="EMBL" id="CM000641">
    <property type="protein sequence ID" value="EED93223.1"/>
    <property type="molecule type" value="Genomic_DNA"/>
</dbReference>
<dbReference type="HOGENOM" id="CLU_252293_0_0_1"/>
<dbReference type="GeneID" id="7452610"/>
<feature type="compositionally biased region" description="Basic and acidic residues" evidence="1">
    <location>
        <begin position="502"/>
        <end position="528"/>
    </location>
</feature>
<feature type="region of interest" description="Disordered" evidence="1">
    <location>
        <begin position="457"/>
        <end position="545"/>
    </location>
</feature>
<feature type="region of interest" description="Disordered" evidence="1">
    <location>
        <begin position="675"/>
        <end position="752"/>
    </location>
</feature>
<feature type="compositionally biased region" description="Low complexity" evidence="1">
    <location>
        <begin position="103"/>
        <end position="114"/>
    </location>
</feature>
<feature type="region of interest" description="Disordered" evidence="1">
    <location>
        <begin position="1"/>
        <end position="266"/>
    </location>
</feature>
<name>B8C1D4_THAPS</name>
<feature type="compositionally biased region" description="Low complexity" evidence="1">
    <location>
        <begin position="1376"/>
        <end position="1386"/>
    </location>
</feature>
<gene>
    <name evidence="2" type="ORF">THAPSDRAFT_4261</name>
</gene>
<evidence type="ECO:0000313" key="3">
    <source>
        <dbReference type="Proteomes" id="UP000001449"/>
    </source>
</evidence>
<accession>B8C1D4</accession>
<feature type="compositionally biased region" description="Pro residues" evidence="1">
    <location>
        <begin position="53"/>
        <end position="72"/>
    </location>
</feature>
<dbReference type="PaxDb" id="35128-Thaps4261"/>
<feature type="compositionally biased region" description="Basic and acidic residues" evidence="1">
    <location>
        <begin position="235"/>
        <end position="250"/>
    </location>
</feature>
<feature type="compositionally biased region" description="Basic and acidic residues" evidence="1">
    <location>
        <begin position="459"/>
        <end position="487"/>
    </location>
</feature>
<feature type="compositionally biased region" description="Polar residues" evidence="1">
    <location>
        <begin position="574"/>
        <end position="586"/>
    </location>
</feature>
<feature type="compositionally biased region" description="Basic and acidic residues" evidence="1">
    <location>
        <begin position="293"/>
        <end position="309"/>
    </location>
</feature>
<feature type="compositionally biased region" description="Basic and acidic residues" evidence="1">
    <location>
        <begin position="675"/>
        <end position="705"/>
    </location>
</feature>
<feature type="compositionally biased region" description="Basic and acidic residues" evidence="1">
    <location>
        <begin position="210"/>
        <end position="225"/>
    </location>
</feature>
<feature type="compositionally biased region" description="Basic residues" evidence="1">
    <location>
        <begin position="87"/>
        <end position="102"/>
    </location>
</feature>
<feature type="compositionally biased region" description="Polar residues" evidence="1">
    <location>
        <begin position="490"/>
        <end position="500"/>
    </location>
</feature>
<sequence length="1434" mass="160210">MAESNPPAPSGADEASAPPPPPPLPSNDGREPSATNDQHPPQQSPAYHVYPSQRPPSYPPPSYHYNGPPPPHHGAHHHPRYAYPPHHSPHAPHRPPQYHHHQQQQQHEGYYHYPNTIHQPPLPTNHMHHASPARNNNTATPAAQQKATLPQVHPPAQQQQQQDIVPSTTKVQPVASGLNHSKGGAFHPYCPPSQQQSSVVQSVDANKQMDVVDKKNIVDASKAAEETTDGPGMETKVDRKNDEESDKSEVDSIAADINVRNDGEDTNAVVQTEAKNVAGVSNEFEATTSSTATKKEREDVDDSVDKEVLEFTSATTEPAMMDKSKLAPVSTAGNAMKRPREGDVTVDDVTPKATSYNHGTFNFPGSAPPVVHRGTSNGHPVPYQMQNKRSRLSDLAGRDQYDPATMSHGNIKYKEPYYERRDTGRYPPHSLQQPPQHASHIKAIQPPAHRRSFSLESLEEARQDKSHGRHDRSGGGDYGVERYESRHVRQSYSPTSSLASRRTLEEMYQRRDRAYSEDSKKKDDERRIGSSFSQSNSWAECPEPGASLLNTQQSVSWELPPGLSGVGSFSQLKSEVMSSPGNSLTQRCEDNRDDLMDANLPPLPTGEDNGSLPPRKRGYIAPRPHNNRMYDHRDLYAHPPPPPPRFALHHAHDRSSVRYPAGRYYPEDRHYANDHMHRKEYGDPRLQRFDHPMRDGRDDRRDPYDSRGYNPRYEHEDTRHRHHSPPPQRESFFPYPNDTPGGLSAGSRSFDSRSLGGDMEEPMNSLLYRPSFSWERGLDVQPHDEQINSSRMFQLRDQQRIMKSLAMRGEIRTIGDPNSHIGLILLLAMPQDRHFLSETLCIVRNNVEVFTATEADVSAPAPGRKKPVQVGQVGIRCVYCRMCNSGRVKRATCFPASLKRVYRAVIDMKLDHFKCCPYVPPGLKARLDELSETSTRSTGLTVQYFVRSAKELGMYDVDDGICIDLKQVGTTSGEGFNPYQGVAPQKTVPKSKGRVVPQSARSSASKAQFKAKEDEELPPLDPNAKRYEGQCLLSLPEDINFLSPLRCFLRQNVCAFTATEKDIAIRTPTTFSVRVGQVGVGCVHCLSVEPKMRSNRAVCFPFTSARIYQSVADIQRFHLGECRMMPPDVRAEFLRLQSESAKGSRGLATRNYWIDSAKKIGLADSLAGMYFSRDPSLPPQPDAESFDVLAHVATKAKLSSKPLVTPEDKPNIAEFLYVVMEQLQACRFTDADRNKRRSKNLGSIGVECKNCAGKIDGRKFFWSSVSAAESNFVSVHSHMMECKYISNDLKTELARLKALRREQTSRLKTGSQKAFFTRVWDRLHAVEKDSEATPSAITSSSVTIKLVERKPNENEVSFELQAGGSSDEIRALLESKSSLSSTEELTNNPTESTENLDTEFKTVVSSEMSNMVQNLSTVSVRSKEEKKLTSVAEV</sequence>
<keyword evidence="3" id="KW-1185">Reference proteome</keyword>
<dbReference type="eggNOG" id="ENOG502SKEP">
    <property type="taxonomic scope" value="Eukaryota"/>
</dbReference>
<organism evidence="2 3">
    <name type="scientific">Thalassiosira pseudonana</name>
    <name type="common">Marine diatom</name>
    <name type="synonym">Cyclotella nana</name>
    <dbReference type="NCBI Taxonomy" id="35128"/>
    <lineage>
        <taxon>Eukaryota</taxon>
        <taxon>Sar</taxon>
        <taxon>Stramenopiles</taxon>
        <taxon>Ochrophyta</taxon>
        <taxon>Bacillariophyta</taxon>
        <taxon>Coscinodiscophyceae</taxon>
        <taxon>Thalassiosirophycidae</taxon>
        <taxon>Thalassiosirales</taxon>
        <taxon>Thalassiosiraceae</taxon>
        <taxon>Thalassiosira</taxon>
    </lineage>
</organism>
<proteinExistence type="predicted"/>
<feature type="region of interest" description="Disordered" evidence="1">
    <location>
        <begin position="979"/>
        <end position="1020"/>
    </location>
</feature>
<feature type="compositionally biased region" description="Polar residues" evidence="1">
    <location>
        <begin position="33"/>
        <end position="45"/>
    </location>
</feature>
<dbReference type="RefSeq" id="XP_002289686.1">
    <property type="nucleotide sequence ID" value="XM_002289650.1"/>
</dbReference>
<feature type="compositionally biased region" description="Basic and acidic residues" evidence="1">
    <location>
        <begin position="412"/>
        <end position="424"/>
    </location>
</feature>
<evidence type="ECO:0000313" key="2">
    <source>
        <dbReference type="EMBL" id="EED93223.1"/>
    </source>
</evidence>
<dbReference type="InParanoid" id="B8C1D4"/>